<name>A0A564Y7C6_HYMDI</name>
<sequence>MDSCHNHQATWRRYLRRGGRKGHLISRSQTTQARRVVFLTPEQYLIPDVVQRRERNDRDIIPHVPPGLDSISSFLDRSRNKDRRVIKSTNGCVTYKKMIFFPK</sequence>
<proteinExistence type="predicted"/>
<evidence type="ECO:0000313" key="1">
    <source>
        <dbReference type="EMBL" id="VUZ43150.1"/>
    </source>
</evidence>
<dbReference type="EMBL" id="CABIJS010000111">
    <property type="protein sequence ID" value="VUZ43150.1"/>
    <property type="molecule type" value="Genomic_DNA"/>
</dbReference>
<protein>
    <submittedName>
        <fullName evidence="1">Uncharacterized protein</fullName>
    </submittedName>
</protein>
<reference evidence="1 2" key="1">
    <citation type="submission" date="2019-07" db="EMBL/GenBank/DDBJ databases">
        <authorList>
            <person name="Jastrzebski P J."/>
            <person name="Paukszto L."/>
            <person name="Jastrzebski P J."/>
        </authorList>
    </citation>
    <scope>NUCLEOTIDE SEQUENCE [LARGE SCALE GENOMIC DNA]</scope>
    <source>
        <strain evidence="1 2">WMS-il1</strain>
    </source>
</reference>
<gene>
    <name evidence="1" type="ORF">WMSIL1_LOCUS3899</name>
</gene>
<evidence type="ECO:0000313" key="2">
    <source>
        <dbReference type="Proteomes" id="UP000321570"/>
    </source>
</evidence>
<organism evidence="1 2">
    <name type="scientific">Hymenolepis diminuta</name>
    <name type="common">Rat tapeworm</name>
    <dbReference type="NCBI Taxonomy" id="6216"/>
    <lineage>
        <taxon>Eukaryota</taxon>
        <taxon>Metazoa</taxon>
        <taxon>Spiralia</taxon>
        <taxon>Lophotrochozoa</taxon>
        <taxon>Platyhelminthes</taxon>
        <taxon>Cestoda</taxon>
        <taxon>Eucestoda</taxon>
        <taxon>Cyclophyllidea</taxon>
        <taxon>Hymenolepididae</taxon>
        <taxon>Hymenolepis</taxon>
    </lineage>
</organism>
<dbReference type="Proteomes" id="UP000321570">
    <property type="component" value="Unassembled WGS sequence"/>
</dbReference>
<accession>A0A564Y7C6</accession>
<keyword evidence="2" id="KW-1185">Reference proteome</keyword>
<dbReference type="AlphaFoldDB" id="A0A564Y7C6"/>